<keyword evidence="2 3" id="KW-0175">Coiled coil</keyword>
<dbReference type="PANTHER" id="PTHR32347:SF23">
    <property type="entry name" value="BLL5650 PROTEIN"/>
    <property type="match status" value="1"/>
</dbReference>
<feature type="compositionally biased region" description="Low complexity" evidence="4">
    <location>
        <begin position="1"/>
        <end position="18"/>
    </location>
</feature>
<evidence type="ECO:0000256" key="2">
    <source>
        <dbReference type="ARBA" id="ARBA00023054"/>
    </source>
</evidence>
<evidence type="ECO:0000313" key="6">
    <source>
        <dbReference type="Proteomes" id="UP000253831"/>
    </source>
</evidence>
<feature type="region of interest" description="Disordered" evidence="4">
    <location>
        <begin position="1"/>
        <end position="25"/>
    </location>
</feature>
<evidence type="ECO:0000313" key="5">
    <source>
        <dbReference type="EMBL" id="RDE50251.1"/>
    </source>
</evidence>
<dbReference type="GO" id="GO:0030313">
    <property type="term" value="C:cell envelope"/>
    <property type="evidence" value="ECO:0007669"/>
    <property type="project" value="UniProtKB-SubCell"/>
</dbReference>
<dbReference type="PANTHER" id="PTHR32347">
    <property type="entry name" value="EFFLUX SYSTEM COMPONENT YKNX-RELATED"/>
    <property type="match status" value="1"/>
</dbReference>
<protein>
    <submittedName>
        <fullName evidence="5">HlyD family efflux transporter periplasmic adaptor subunit</fullName>
    </submittedName>
</protein>
<proteinExistence type="predicted"/>
<evidence type="ECO:0000256" key="4">
    <source>
        <dbReference type="SAM" id="MobiDB-lite"/>
    </source>
</evidence>
<dbReference type="InterPro" id="IPR050465">
    <property type="entry name" value="UPF0194_transport"/>
</dbReference>
<evidence type="ECO:0000256" key="1">
    <source>
        <dbReference type="ARBA" id="ARBA00004196"/>
    </source>
</evidence>
<organism evidence="5 6">
    <name type="scientific">Candidatus Accumulibacter meliphilus</name>
    <dbReference type="NCBI Taxonomy" id="2211374"/>
    <lineage>
        <taxon>Bacteria</taxon>
        <taxon>Pseudomonadati</taxon>
        <taxon>Pseudomonadota</taxon>
        <taxon>Betaproteobacteria</taxon>
        <taxon>Candidatus Accumulibacter</taxon>
    </lineage>
</organism>
<dbReference type="AlphaFoldDB" id="A0A369XJD5"/>
<evidence type="ECO:0000256" key="3">
    <source>
        <dbReference type="SAM" id="Coils"/>
    </source>
</evidence>
<name>A0A369XJD5_9PROT</name>
<accession>A0A369XJD5</accession>
<comment type="caution">
    <text evidence="5">The sequence shown here is derived from an EMBL/GenBank/DDBJ whole genome shotgun (WGS) entry which is preliminary data.</text>
</comment>
<dbReference type="Proteomes" id="UP000253831">
    <property type="component" value="Unassembled WGS sequence"/>
</dbReference>
<feature type="coiled-coil region" evidence="3">
    <location>
        <begin position="318"/>
        <end position="345"/>
    </location>
</feature>
<gene>
    <name evidence="5" type="ORF">DVS81_12335</name>
</gene>
<dbReference type="EMBL" id="QPGA01000023">
    <property type="protein sequence ID" value="RDE50251.1"/>
    <property type="molecule type" value="Genomic_DNA"/>
</dbReference>
<comment type="subcellular location">
    <subcellularLocation>
        <location evidence="1">Cell envelope</location>
    </subcellularLocation>
</comment>
<reference evidence="5 6" key="1">
    <citation type="submission" date="2018-05" db="EMBL/GenBank/DDBJ databases">
        <title>Integrated omic analyses show evidence that a Ca. Accumulibacter phosphatis strain performs denitrification under micro-aerobic conditions.</title>
        <authorList>
            <person name="Camejo P.Y."/>
            <person name="Katherine M.D."/>
            <person name="Daniel N.R."/>
        </authorList>
    </citation>
    <scope>NUCLEOTIDE SEQUENCE [LARGE SCALE GENOMIC DNA]</scope>
    <source>
        <strain evidence="5">UW-LDO-IC</strain>
    </source>
</reference>
<sequence length="480" mass="52444">MSASAGTTGNVAAAGGSARQESGSTTTPLQTYFGLAASARAAASLAELQFLICNDSHALLPFRQAMLLRRDARGQWRLVCHSGLSVVDETSPYKLWLEAVVSWRDGQEAGEGGEGGEGEVEHRAGVIEVGDLPETLQADWHEWLPIGLLALPLAGPEGPVMAWWLLARDEPWQWPARAPDPALWLPELQSVYGYALWAWLRTRRQWLALKLSRRKLLLGVALLLLLGALPVRLSVLAPAEITPIDPQIVAAPMDGVVKRIPVAAGAQVSSEEVLVEFDDTLLVNRRQVLEEATRTSRADLLQAEQQAFDDQHESRMALSVLRGKLSEKQAELESIARQSQRLQVRAPADGVFIYGDQLDWAGKPLQTGERIGLLADPEAMNVTVWVPVADAINLQTGAEVLVYLHVAPLHSLAATLTETSFAAQPGPDGVVSYRIKARLEEREDARIGLKGTAKIYGERMPVIYLLLRRPLATLRTWCGC</sequence>